<comment type="caution">
    <text evidence="3">The sequence shown here is derived from an EMBL/GenBank/DDBJ whole genome shotgun (WGS) entry which is preliminary data.</text>
</comment>
<dbReference type="OrthoDB" id="9797746at2"/>
<dbReference type="Pfam" id="PF13937">
    <property type="entry name" value="DUF4212"/>
    <property type="match status" value="1"/>
</dbReference>
<accession>A0A2G8TKJ0</accession>
<feature type="transmembrane region" description="Helical" evidence="1">
    <location>
        <begin position="39"/>
        <end position="59"/>
    </location>
</feature>
<reference evidence="3 4" key="1">
    <citation type="submission" date="2017-10" db="EMBL/GenBank/DDBJ databases">
        <title>Massilia psychrophilum sp. nov., a novel purple-pigmented bacterium isolated from Tianshan glacier, Xinjiang Municipality, China.</title>
        <authorList>
            <person name="Wang H."/>
        </authorList>
    </citation>
    <scope>NUCLEOTIDE SEQUENCE [LARGE SCALE GENOMIC DNA]</scope>
    <source>
        <strain evidence="3 4">JCM 30074</strain>
    </source>
</reference>
<sequence>MATDLPTPPLGDPDAGAAAQRQLSLLAARSLHWQRTRRLTAVLLALWLVTTFCTVFFARELATLSVFGWPLSFYLAAQGASLIYLAILGVYAFGMGRFDQRFRRRLGETAGAAGEAP</sequence>
<evidence type="ECO:0000256" key="1">
    <source>
        <dbReference type="SAM" id="Phobius"/>
    </source>
</evidence>
<keyword evidence="4" id="KW-1185">Reference proteome</keyword>
<gene>
    <name evidence="3" type="ORF">CR105_04485</name>
</gene>
<evidence type="ECO:0000313" key="3">
    <source>
        <dbReference type="EMBL" id="PIL46563.1"/>
    </source>
</evidence>
<dbReference type="AlphaFoldDB" id="A0A2G8TKJ0"/>
<dbReference type="EMBL" id="PDOC01000002">
    <property type="protein sequence ID" value="PIL46563.1"/>
    <property type="molecule type" value="Genomic_DNA"/>
</dbReference>
<organism evidence="3 4">
    <name type="scientific">Massilia eurypsychrophila</name>
    <dbReference type="NCBI Taxonomy" id="1485217"/>
    <lineage>
        <taxon>Bacteria</taxon>
        <taxon>Pseudomonadati</taxon>
        <taxon>Pseudomonadota</taxon>
        <taxon>Betaproteobacteria</taxon>
        <taxon>Burkholderiales</taxon>
        <taxon>Oxalobacteraceae</taxon>
        <taxon>Telluria group</taxon>
        <taxon>Massilia</taxon>
    </lineage>
</organism>
<evidence type="ECO:0000313" key="4">
    <source>
        <dbReference type="Proteomes" id="UP000230390"/>
    </source>
</evidence>
<protein>
    <recommendedName>
        <fullName evidence="2">Sodium symporter small subunit domain-containing protein</fullName>
    </recommendedName>
</protein>
<proteinExistence type="predicted"/>
<keyword evidence="1" id="KW-1133">Transmembrane helix</keyword>
<keyword evidence="1" id="KW-0472">Membrane</keyword>
<feature type="transmembrane region" description="Helical" evidence="1">
    <location>
        <begin position="71"/>
        <end position="94"/>
    </location>
</feature>
<evidence type="ECO:0000259" key="2">
    <source>
        <dbReference type="Pfam" id="PF13937"/>
    </source>
</evidence>
<dbReference type="InterPro" id="IPR019886">
    <property type="entry name" value="Na_symporter_ssu"/>
</dbReference>
<feature type="domain" description="Sodium symporter small subunit" evidence="2">
    <location>
        <begin position="31"/>
        <end position="103"/>
    </location>
</feature>
<name>A0A2G8TKJ0_9BURK</name>
<keyword evidence="1" id="KW-0812">Transmembrane</keyword>
<dbReference type="Proteomes" id="UP000230390">
    <property type="component" value="Unassembled WGS sequence"/>
</dbReference>
<dbReference type="NCBIfam" id="TIGR03647">
    <property type="entry name" value="Na_symport_sm"/>
    <property type="match status" value="1"/>
</dbReference>